<dbReference type="GO" id="GO:0032259">
    <property type="term" value="P:methylation"/>
    <property type="evidence" value="ECO:0007669"/>
    <property type="project" value="UniProtKB-KW"/>
</dbReference>
<evidence type="ECO:0000256" key="5">
    <source>
        <dbReference type="ARBA" id="ARBA00022691"/>
    </source>
</evidence>
<evidence type="ECO:0000256" key="6">
    <source>
        <dbReference type="ARBA" id="ARBA00047942"/>
    </source>
</evidence>
<dbReference type="GO" id="GO:0009007">
    <property type="term" value="F:site-specific DNA-methyltransferase (adenine-specific) activity"/>
    <property type="evidence" value="ECO:0007669"/>
    <property type="project" value="UniProtKB-EC"/>
</dbReference>
<name>A0A0F9VF36_9ZZZZ</name>
<organism evidence="8">
    <name type="scientific">marine sediment metagenome</name>
    <dbReference type="NCBI Taxonomy" id="412755"/>
    <lineage>
        <taxon>unclassified sequences</taxon>
        <taxon>metagenomes</taxon>
        <taxon>ecological metagenomes</taxon>
    </lineage>
</organism>
<dbReference type="Pfam" id="PF02086">
    <property type="entry name" value="MethyltransfD12"/>
    <property type="match status" value="1"/>
</dbReference>
<evidence type="ECO:0000256" key="2">
    <source>
        <dbReference type="ARBA" id="ARBA00011900"/>
    </source>
</evidence>
<dbReference type="GO" id="GO:0006298">
    <property type="term" value="P:mismatch repair"/>
    <property type="evidence" value="ECO:0007669"/>
    <property type="project" value="TreeGrafter"/>
</dbReference>
<accession>A0A0F9VF36</accession>
<dbReference type="InterPro" id="IPR029063">
    <property type="entry name" value="SAM-dependent_MTases_sf"/>
</dbReference>
<sequence>MGTELQKVEPPRGKLPALKMSDPAFLVGRLRAGKSAGFLSRQARRRRVGARQFLVNEVGLAVKKGVFVWAVVTQGEPERFRDLAAVPKKLREGIDQFTLEEFSTVSPLHFMPFEIVVVFEEPIELKKPPPGRRFASEIEIAEARKGFPNSVVEGGIHVHTLDRDKKTTREDGAHTHLFALPDGKTIVTEEDGVHTHALANSGANKSAEDGAHTHRVRMPDGSIVETVAGGNHAHQLQVFYSAFDGLHQHELKIGEHSWRSASPGEFWDEFRDRLDAPDVDAPPASQLAKSGPFSRWGGSAKYASKIATMLPEHKRYVEPFSGAASVLFAKERADDEVLNDFDAEVSHALKMIQKADEKLIAHLKRFNRKVRVAGWKEMLDSRPKDPVERLHRFLYLQGGSWAGVRRANPNSAKVGKDAYDPERLVRFAERLKGVRIFNLDYRAVLKKFDSPDTLFFIDPPWSEEWTDAADDIGKRDEFDLDELVKVVRALKGQWICELGDHDEHRAALKAMGSKQFTIATSEVRSEVGGGIKQARRYFATNIATACREAETKADITTEDLVTEGGALVPSQDGPGKQLSVEDIDPVRLRQLSEEEFKTTVARVDSAYVSGFKGNDKTTLRGLSREDVVNAALFVLDEAKRRDRDIKLDNALVDEVQQLRQKAAEDPEYATIHASGEEQGDVLKLDEVLSHLKSFKLRMPLLYLVGGLANRGETPNDIDLLIKGPMSPALRHVLEFRIGRMFPPELSRRIQFLDDEFGGPFTRHVELADLVVEMRPQFDVKQMALAKQDDPLLDLPKQRGPRPAILQYHFRGKSLHADLRLQVSDFLVGWTLSNQRAGAIRQPVDTVANARRIAQSFSLDGDRFTKPMRAPAKLFATPKSRQPLIWLGIDNRVFEEGEVGATRNEEGVMVIASKPKVEFGLQKSFSHEYFFTGKGSELRGTMFFRQLVGKADDGDGGKTPTGEAFWTSWVSKELMPSVLGRRAVKTKSMPPDGHSAIPISLERVTPKEFRYWERKGNEARTVRDALVDERFFTDDNIKLVDGQYKRVVTEKKFFVPADLPDDAAVEELPRRKQTVEILQKYVGGRDLAIVVPVGLPFEEWSDYFALCAKQNDGAVLVTTPPHPQSEGNEDAIVDAIVGVTTDFIVELPNSAYALAALAKIGRPFRIAGKGGRLYVASLPPASKVDIEWIDLADATYALGGQTSSWTKLKLARIVNAIVHGRDSVKDSPGVWNYFGAVGPIPKADTGKWKETVEVGGKLYVPIGTTGNSKVDAKVGDVIIAEVSEILFTETEPFRLRWFGPASVVKLSDRKSSSGIQEVLDLLEPGERKKSMSPDDELLLGERVVKVVRPKDAEERYVLGIVLEPETIDAQRDIYSHEEVRQVAHKFMERFQNIGLMHQTVINSRVKILESFLAPSDFKVGRQLVKRGTWLLAVRIKDDDLWKKVKTEGLTGFSIGGSAVRVPDA</sequence>
<comment type="catalytic activity">
    <reaction evidence="6">
        <text>a 2'-deoxyadenosine in DNA + S-adenosyl-L-methionine = an N(6)-methyl-2'-deoxyadenosine in DNA + S-adenosyl-L-homocysteine + H(+)</text>
        <dbReference type="Rhea" id="RHEA:15197"/>
        <dbReference type="Rhea" id="RHEA-COMP:12418"/>
        <dbReference type="Rhea" id="RHEA-COMP:12419"/>
        <dbReference type="ChEBI" id="CHEBI:15378"/>
        <dbReference type="ChEBI" id="CHEBI:57856"/>
        <dbReference type="ChEBI" id="CHEBI:59789"/>
        <dbReference type="ChEBI" id="CHEBI:90615"/>
        <dbReference type="ChEBI" id="CHEBI:90616"/>
        <dbReference type="EC" id="2.1.1.72"/>
    </reaction>
</comment>
<gene>
    <name evidence="8" type="ORF">LCGC14_0413230</name>
</gene>
<dbReference type="EMBL" id="LAZR01000367">
    <property type="protein sequence ID" value="KKN72186.1"/>
    <property type="molecule type" value="Genomic_DNA"/>
</dbReference>
<keyword evidence="5" id="KW-0949">S-adenosyl-L-methionine</keyword>
<dbReference type="Gene3D" id="3.40.50.150">
    <property type="entry name" value="Vaccinia Virus protein VP39"/>
    <property type="match status" value="1"/>
</dbReference>
<dbReference type="GO" id="GO:1904047">
    <property type="term" value="F:S-adenosyl-L-methionine binding"/>
    <property type="evidence" value="ECO:0007669"/>
    <property type="project" value="TreeGrafter"/>
</dbReference>
<dbReference type="GO" id="GO:0043565">
    <property type="term" value="F:sequence-specific DNA binding"/>
    <property type="evidence" value="ECO:0007669"/>
    <property type="project" value="TreeGrafter"/>
</dbReference>
<evidence type="ECO:0000256" key="4">
    <source>
        <dbReference type="ARBA" id="ARBA00022679"/>
    </source>
</evidence>
<evidence type="ECO:0000256" key="1">
    <source>
        <dbReference type="ARBA" id="ARBA00006594"/>
    </source>
</evidence>
<dbReference type="Pfam" id="PF14550">
    <property type="entry name" value="Peptidase_S78_2"/>
    <property type="match status" value="1"/>
</dbReference>
<dbReference type="InterPro" id="IPR023095">
    <property type="entry name" value="Ade_MeTrfase_dom_2"/>
</dbReference>
<evidence type="ECO:0000313" key="8">
    <source>
        <dbReference type="EMBL" id="KKN72186.1"/>
    </source>
</evidence>
<evidence type="ECO:0000256" key="3">
    <source>
        <dbReference type="ARBA" id="ARBA00022603"/>
    </source>
</evidence>
<dbReference type="Gene3D" id="1.10.1020.10">
    <property type="entry name" value="Adenine-specific Methyltransferase, Domain 2"/>
    <property type="match status" value="1"/>
</dbReference>
<feature type="domain" description="Phage-like element PBSX protein XkdF" evidence="7">
    <location>
        <begin position="1343"/>
        <end position="1457"/>
    </location>
</feature>
<dbReference type="InterPro" id="IPR027924">
    <property type="entry name" value="XkdF"/>
</dbReference>
<keyword evidence="3" id="KW-0489">Methyltransferase</keyword>
<protein>
    <recommendedName>
        <fullName evidence="2">site-specific DNA-methyltransferase (adenine-specific)</fullName>
        <ecNumber evidence="2">2.1.1.72</ecNumber>
    </recommendedName>
</protein>
<keyword evidence="4" id="KW-0808">Transferase</keyword>
<evidence type="ECO:0000259" key="7">
    <source>
        <dbReference type="Pfam" id="PF14550"/>
    </source>
</evidence>
<comment type="caution">
    <text evidence="8">The sequence shown here is derived from an EMBL/GenBank/DDBJ whole genome shotgun (WGS) entry which is preliminary data.</text>
</comment>
<dbReference type="PANTHER" id="PTHR30481">
    <property type="entry name" value="DNA ADENINE METHYLASE"/>
    <property type="match status" value="1"/>
</dbReference>
<dbReference type="EC" id="2.1.1.72" evidence="2"/>
<reference evidence="8" key="1">
    <citation type="journal article" date="2015" name="Nature">
        <title>Complex archaea that bridge the gap between prokaryotes and eukaryotes.</title>
        <authorList>
            <person name="Spang A."/>
            <person name="Saw J.H."/>
            <person name="Jorgensen S.L."/>
            <person name="Zaremba-Niedzwiedzka K."/>
            <person name="Martijn J."/>
            <person name="Lind A.E."/>
            <person name="van Eijk R."/>
            <person name="Schleper C."/>
            <person name="Guy L."/>
            <person name="Ettema T.J."/>
        </authorList>
    </citation>
    <scope>NUCLEOTIDE SEQUENCE</scope>
</reference>
<dbReference type="GO" id="GO:0009307">
    <property type="term" value="P:DNA restriction-modification system"/>
    <property type="evidence" value="ECO:0007669"/>
    <property type="project" value="InterPro"/>
</dbReference>
<dbReference type="SUPFAM" id="SSF53335">
    <property type="entry name" value="S-adenosyl-L-methionine-dependent methyltransferases"/>
    <property type="match status" value="1"/>
</dbReference>
<proteinExistence type="inferred from homology"/>
<comment type="similarity">
    <text evidence="1">Belongs to the N(4)/N(6)-methyltransferase family.</text>
</comment>
<dbReference type="InterPro" id="IPR012327">
    <property type="entry name" value="MeTrfase_D12"/>
</dbReference>